<dbReference type="eggNOG" id="KOG0800">
    <property type="taxonomic scope" value="Eukaryota"/>
</dbReference>
<evidence type="ECO:0000256" key="1">
    <source>
        <dbReference type="ARBA" id="ARBA00022723"/>
    </source>
</evidence>
<gene>
    <name evidence="7" type="ORF">B456_006G204400</name>
</gene>
<dbReference type="SUPFAM" id="SSF57850">
    <property type="entry name" value="RING/U-box"/>
    <property type="match status" value="1"/>
</dbReference>
<keyword evidence="2 4" id="KW-0863">Zinc-finger</keyword>
<evidence type="ECO:0000256" key="2">
    <source>
        <dbReference type="ARBA" id="ARBA00022771"/>
    </source>
</evidence>
<dbReference type="Proteomes" id="UP000032304">
    <property type="component" value="Chromosome 6"/>
</dbReference>
<dbReference type="Pfam" id="PF13639">
    <property type="entry name" value="zf-RING_2"/>
    <property type="match status" value="1"/>
</dbReference>
<dbReference type="KEGG" id="gra:105797740"/>
<dbReference type="AlphaFoldDB" id="A0A0D2QDS7"/>
<evidence type="ECO:0000256" key="4">
    <source>
        <dbReference type="PROSITE-ProRule" id="PRU00175"/>
    </source>
</evidence>
<dbReference type="SMART" id="SM00744">
    <property type="entry name" value="RINGv"/>
    <property type="match status" value="1"/>
</dbReference>
<evidence type="ECO:0000256" key="3">
    <source>
        <dbReference type="ARBA" id="ARBA00022833"/>
    </source>
</evidence>
<dbReference type="PANTHER" id="PTHR45969">
    <property type="entry name" value="RING ZINC FINGER PROTEIN-RELATED"/>
    <property type="match status" value="1"/>
</dbReference>
<reference evidence="7 8" key="1">
    <citation type="journal article" date="2012" name="Nature">
        <title>Repeated polyploidization of Gossypium genomes and the evolution of spinnable cotton fibres.</title>
        <authorList>
            <person name="Paterson A.H."/>
            <person name="Wendel J.F."/>
            <person name="Gundlach H."/>
            <person name="Guo H."/>
            <person name="Jenkins J."/>
            <person name="Jin D."/>
            <person name="Llewellyn D."/>
            <person name="Showmaker K.C."/>
            <person name="Shu S."/>
            <person name="Udall J."/>
            <person name="Yoo M.J."/>
            <person name="Byers R."/>
            <person name="Chen W."/>
            <person name="Doron-Faigenboim A."/>
            <person name="Duke M.V."/>
            <person name="Gong L."/>
            <person name="Grimwood J."/>
            <person name="Grover C."/>
            <person name="Grupp K."/>
            <person name="Hu G."/>
            <person name="Lee T.H."/>
            <person name="Li J."/>
            <person name="Lin L."/>
            <person name="Liu T."/>
            <person name="Marler B.S."/>
            <person name="Page J.T."/>
            <person name="Roberts A.W."/>
            <person name="Romanel E."/>
            <person name="Sanders W.S."/>
            <person name="Szadkowski E."/>
            <person name="Tan X."/>
            <person name="Tang H."/>
            <person name="Xu C."/>
            <person name="Wang J."/>
            <person name="Wang Z."/>
            <person name="Zhang D."/>
            <person name="Zhang L."/>
            <person name="Ashrafi H."/>
            <person name="Bedon F."/>
            <person name="Bowers J.E."/>
            <person name="Brubaker C.L."/>
            <person name="Chee P.W."/>
            <person name="Das S."/>
            <person name="Gingle A.R."/>
            <person name="Haigler C.H."/>
            <person name="Harker D."/>
            <person name="Hoffmann L.V."/>
            <person name="Hovav R."/>
            <person name="Jones D.C."/>
            <person name="Lemke C."/>
            <person name="Mansoor S."/>
            <person name="ur Rahman M."/>
            <person name="Rainville L.N."/>
            <person name="Rambani A."/>
            <person name="Reddy U.K."/>
            <person name="Rong J.K."/>
            <person name="Saranga Y."/>
            <person name="Scheffler B.E."/>
            <person name="Scheffler J.A."/>
            <person name="Stelly D.M."/>
            <person name="Triplett B.A."/>
            <person name="Van Deynze A."/>
            <person name="Vaslin M.F."/>
            <person name="Waghmare V.N."/>
            <person name="Walford S.A."/>
            <person name="Wright R.J."/>
            <person name="Zaki E.A."/>
            <person name="Zhang T."/>
            <person name="Dennis E.S."/>
            <person name="Mayer K.F."/>
            <person name="Peterson D.G."/>
            <person name="Rokhsar D.S."/>
            <person name="Wang X."/>
            <person name="Schmutz J."/>
        </authorList>
    </citation>
    <scope>NUCLEOTIDE SEQUENCE [LARGE SCALE GENOMIC DNA]</scope>
</reference>
<dbReference type="Gene3D" id="3.30.40.10">
    <property type="entry name" value="Zinc/RING finger domain, C3HC4 (zinc finger)"/>
    <property type="match status" value="1"/>
</dbReference>
<organism evidence="7 8">
    <name type="scientific">Gossypium raimondii</name>
    <name type="common">Peruvian cotton</name>
    <name type="synonym">Gossypium klotzschianum subsp. raimondii</name>
    <dbReference type="NCBI Taxonomy" id="29730"/>
    <lineage>
        <taxon>Eukaryota</taxon>
        <taxon>Viridiplantae</taxon>
        <taxon>Streptophyta</taxon>
        <taxon>Embryophyta</taxon>
        <taxon>Tracheophyta</taxon>
        <taxon>Spermatophyta</taxon>
        <taxon>Magnoliopsida</taxon>
        <taxon>eudicotyledons</taxon>
        <taxon>Gunneridae</taxon>
        <taxon>Pentapetalae</taxon>
        <taxon>rosids</taxon>
        <taxon>malvids</taxon>
        <taxon>Malvales</taxon>
        <taxon>Malvaceae</taxon>
        <taxon>Malvoideae</taxon>
        <taxon>Gossypium</taxon>
    </lineage>
</organism>
<dbReference type="PANTHER" id="PTHR45969:SF81">
    <property type="entry name" value="OS08G0157400 PROTEIN"/>
    <property type="match status" value="1"/>
</dbReference>
<keyword evidence="1" id="KW-0479">Metal-binding</keyword>
<keyword evidence="5" id="KW-1133">Transmembrane helix</keyword>
<keyword evidence="3" id="KW-0862">Zinc</keyword>
<evidence type="ECO:0000313" key="7">
    <source>
        <dbReference type="EMBL" id="KJB37438.1"/>
    </source>
</evidence>
<proteinExistence type="predicted"/>
<accession>A0A0D2QDS7</accession>
<dbReference type="EMBL" id="CM001745">
    <property type="protein sequence ID" value="KJB37438.1"/>
    <property type="molecule type" value="Genomic_DNA"/>
</dbReference>
<evidence type="ECO:0000256" key="5">
    <source>
        <dbReference type="SAM" id="Phobius"/>
    </source>
</evidence>
<feature type="transmembrane region" description="Helical" evidence="5">
    <location>
        <begin position="21"/>
        <end position="42"/>
    </location>
</feature>
<dbReference type="GO" id="GO:0016567">
    <property type="term" value="P:protein ubiquitination"/>
    <property type="evidence" value="ECO:0007669"/>
    <property type="project" value="TreeGrafter"/>
</dbReference>
<dbReference type="PROSITE" id="PS50089">
    <property type="entry name" value="ZF_RING_2"/>
    <property type="match status" value="1"/>
</dbReference>
<dbReference type="GO" id="GO:0061630">
    <property type="term" value="F:ubiquitin protein ligase activity"/>
    <property type="evidence" value="ECO:0007669"/>
    <property type="project" value="TreeGrafter"/>
</dbReference>
<dbReference type="OrthoDB" id="8062037at2759"/>
<dbReference type="SMART" id="SM00184">
    <property type="entry name" value="RING"/>
    <property type="match status" value="1"/>
</dbReference>
<dbReference type="InterPro" id="IPR001841">
    <property type="entry name" value="Znf_RING"/>
</dbReference>
<name>A0A0D2QDS7_GOSRA</name>
<dbReference type="InterPro" id="IPR011016">
    <property type="entry name" value="Znf_RING-CH"/>
</dbReference>
<protein>
    <recommendedName>
        <fullName evidence="6">RING-type domain-containing protein</fullName>
    </recommendedName>
</protein>
<feature type="transmembrane region" description="Helical" evidence="5">
    <location>
        <begin position="71"/>
        <end position="99"/>
    </location>
</feature>
<sequence>MTKKGGKKPFSCIPMSIIKTYIPAMFFLNLVNYVKSLFKYAFTRLGLFKQPPPEEDDHTGDSYVLLTDSRIGSIVLVPVQVVTAMIMTNLPIIVYGDFVKRFGDEVMKKDRVCSVCLEAMEKRDEMRELCKCSHVFHKECIDRWVKEGRLTCPLCRSALYPGPMDFGRPDPRNSFLDCDHYTKTGF</sequence>
<keyword evidence="8" id="KW-1185">Reference proteome</keyword>
<dbReference type="OMA" id="DLWALQP"/>
<keyword evidence="5" id="KW-0812">Transmembrane</keyword>
<feature type="domain" description="RING-type" evidence="6">
    <location>
        <begin position="113"/>
        <end position="156"/>
    </location>
</feature>
<keyword evidence="5" id="KW-0472">Membrane</keyword>
<dbReference type="InterPro" id="IPR013083">
    <property type="entry name" value="Znf_RING/FYVE/PHD"/>
</dbReference>
<dbReference type="GO" id="GO:0008270">
    <property type="term" value="F:zinc ion binding"/>
    <property type="evidence" value="ECO:0007669"/>
    <property type="project" value="UniProtKB-KW"/>
</dbReference>
<evidence type="ECO:0000313" key="8">
    <source>
        <dbReference type="Proteomes" id="UP000032304"/>
    </source>
</evidence>
<dbReference type="Gramene" id="KJB37438">
    <property type="protein sequence ID" value="KJB37438"/>
    <property type="gene ID" value="B456_006G204400"/>
</dbReference>
<evidence type="ECO:0000259" key="6">
    <source>
        <dbReference type="PROSITE" id="PS50089"/>
    </source>
</evidence>